<dbReference type="GO" id="GO:0003677">
    <property type="term" value="F:DNA binding"/>
    <property type="evidence" value="ECO:0007669"/>
    <property type="project" value="InterPro"/>
</dbReference>
<dbReference type="Proteomes" id="UP000324255">
    <property type="component" value="Unassembled WGS sequence"/>
</dbReference>
<dbReference type="AlphaFoldDB" id="A0AB34CE41"/>
<organism evidence="1 2">
    <name type="scientific">Candidatus Pantoea gossypiicola</name>
    <dbReference type="NCBI Taxonomy" id="2608008"/>
    <lineage>
        <taxon>Bacteria</taxon>
        <taxon>Pseudomonadati</taxon>
        <taxon>Pseudomonadota</taxon>
        <taxon>Gammaproteobacteria</taxon>
        <taxon>Enterobacterales</taxon>
        <taxon>Erwiniaceae</taxon>
        <taxon>Pantoea</taxon>
    </lineage>
</organism>
<evidence type="ECO:0000313" key="2">
    <source>
        <dbReference type="Proteomes" id="UP000324255"/>
    </source>
</evidence>
<protein>
    <submittedName>
        <fullName evidence="1">Helix-turn-helix domain-containing protein</fullName>
    </submittedName>
</protein>
<dbReference type="Gene3D" id="1.10.260.40">
    <property type="entry name" value="lambda repressor-like DNA-binding domains"/>
    <property type="match status" value="1"/>
</dbReference>
<evidence type="ECO:0000313" key="1">
    <source>
        <dbReference type="EMBL" id="KAA6119586.1"/>
    </source>
</evidence>
<dbReference type="EMBL" id="VWVM01000024">
    <property type="protein sequence ID" value="KAA6119586.1"/>
    <property type="molecule type" value="Genomic_DNA"/>
</dbReference>
<dbReference type="SUPFAM" id="SSF47413">
    <property type="entry name" value="lambda repressor-like DNA-binding domains"/>
    <property type="match status" value="1"/>
</dbReference>
<dbReference type="InterPro" id="IPR010982">
    <property type="entry name" value="Lambda_DNA-bd_dom_sf"/>
</dbReference>
<reference evidence="1 2" key="1">
    <citation type="submission" date="2019-09" db="EMBL/GenBank/DDBJ databases">
        <title>Genomic diversity of phyloplane-associated Pantoea species in Pakistan cotton crop.</title>
        <authorList>
            <person name="Tufail M.R."/>
            <person name="Cook D.R."/>
        </authorList>
    </citation>
    <scope>NUCLEOTIDE SEQUENCE [LARGE SCALE GENOMIC DNA]</scope>
    <source>
        <strain evidence="1 2">B_8</strain>
    </source>
</reference>
<dbReference type="Pfam" id="PF15943">
    <property type="entry name" value="YdaS_toxin"/>
    <property type="match status" value="1"/>
</dbReference>
<keyword evidence="2" id="KW-1185">Reference proteome</keyword>
<comment type="caution">
    <text evidence="1">The sequence shown here is derived from an EMBL/GenBank/DDBJ whole genome shotgun (WGS) entry which is preliminary data.</text>
</comment>
<sequence>MNESIRQKITLVISQRGIAKALGITPQAVNQWFIKSTIPPRFVLPLCELVDWMVTPHEVRPDLYPSAKDGLHDRATEFQS</sequence>
<dbReference type="RefSeq" id="WP_150020009.1">
    <property type="nucleotide sequence ID" value="NZ_VWVM01000024.1"/>
</dbReference>
<dbReference type="InterPro" id="IPR031856">
    <property type="entry name" value="YdaS_toxin-like"/>
</dbReference>
<name>A0AB34CE41_9GAMM</name>
<gene>
    <name evidence="1" type="ORF">F3I20_21070</name>
</gene>
<proteinExistence type="predicted"/>
<accession>A0AB34CE41</accession>